<dbReference type="GeneID" id="63689464"/>
<dbReference type="OrthoDB" id="5596707at2759"/>
<organism evidence="1 2">
    <name type="scientific">Dacryopinax primogenitus (strain DJM 731)</name>
    <name type="common">Brown rot fungus</name>
    <dbReference type="NCBI Taxonomy" id="1858805"/>
    <lineage>
        <taxon>Eukaryota</taxon>
        <taxon>Fungi</taxon>
        <taxon>Dikarya</taxon>
        <taxon>Basidiomycota</taxon>
        <taxon>Agaricomycotina</taxon>
        <taxon>Dacrymycetes</taxon>
        <taxon>Dacrymycetales</taxon>
        <taxon>Dacrymycetaceae</taxon>
        <taxon>Dacryopinax</taxon>
    </lineage>
</organism>
<dbReference type="STRING" id="1858805.M5G3X5"/>
<protein>
    <submittedName>
        <fullName evidence="1">Uncharacterized protein</fullName>
    </submittedName>
</protein>
<sequence length="73" mass="8296">QMKSENSSVNQLLGHVPNLHIGTSSLNFYIQAFVLPNLPFHLLLGRPFHILASCITQDYMDRKQKIQITCLNS</sequence>
<feature type="non-terminal residue" evidence="1">
    <location>
        <position position="73"/>
    </location>
</feature>
<dbReference type="AlphaFoldDB" id="M5G3X5"/>
<evidence type="ECO:0000313" key="1">
    <source>
        <dbReference type="EMBL" id="EJT98462.1"/>
    </source>
</evidence>
<name>M5G3X5_DACPD</name>
<accession>M5G3X5</accession>
<feature type="non-terminal residue" evidence="1">
    <location>
        <position position="1"/>
    </location>
</feature>
<evidence type="ECO:0000313" key="2">
    <source>
        <dbReference type="Proteomes" id="UP000030653"/>
    </source>
</evidence>
<proteinExistence type="predicted"/>
<reference evidence="1 2" key="1">
    <citation type="journal article" date="2012" name="Science">
        <title>The Paleozoic origin of enzymatic lignin decomposition reconstructed from 31 fungal genomes.</title>
        <authorList>
            <person name="Floudas D."/>
            <person name="Binder M."/>
            <person name="Riley R."/>
            <person name="Barry K."/>
            <person name="Blanchette R.A."/>
            <person name="Henrissat B."/>
            <person name="Martinez A.T."/>
            <person name="Otillar R."/>
            <person name="Spatafora J.W."/>
            <person name="Yadav J.S."/>
            <person name="Aerts A."/>
            <person name="Benoit I."/>
            <person name="Boyd A."/>
            <person name="Carlson A."/>
            <person name="Copeland A."/>
            <person name="Coutinho P.M."/>
            <person name="de Vries R.P."/>
            <person name="Ferreira P."/>
            <person name="Findley K."/>
            <person name="Foster B."/>
            <person name="Gaskell J."/>
            <person name="Glotzer D."/>
            <person name="Gorecki P."/>
            <person name="Heitman J."/>
            <person name="Hesse C."/>
            <person name="Hori C."/>
            <person name="Igarashi K."/>
            <person name="Jurgens J.A."/>
            <person name="Kallen N."/>
            <person name="Kersten P."/>
            <person name="Kohler A."/>
            <person name="Kuees U."/>
            <person name="Kumar T.K.A."/>
            <person name="Kuo A."/>
            <person name="LaButti K."/>
            <person name="Larrondo L.F."/>
            <person name="Lindquist E."/>
            <person name="Ling A."/>
            <person name="Lombard V."/>
            <person name="Lucas S."/>
            <person name="Lundell T."/>
            <person name="Martin R."/>
            <person name="McLaughlin D.J."/>
            <person name="Morgenstern I."/>
            <person name="Morin E."/>
            <person name="Murat C."/>
            <person name="Nagy L.G."/>
            <person name="Nolan M."/>
            <person name="Ohm R.A."/>
            <person name="Patyshakuliyeva A."/>
            <person name="Rokas A."/>
            <person name="Ruiz-Duenas F.J."/>
            <person name="Sabat G."/>
            <person name="Salamov A."/>
            <person name="Samejima M."/>
            <person name="Schmutz J."/>
            <person name="Slot J.C."/>
            <person name="St John F."/>
            <person name="Stenlid J."/>
            <person name="Sun H."/>
            <person name="Sun S."/>
            <person name="Syed K."/>
            <person name="Tsang A."/>
            <person name="Wiebenga A."/>
            <person name="Young D."/>
            <person name="Pisabarro A."/>
            <person name="Eastwood D.C."/>
            <person name="Martin F."/>
            <person name="Cullen D."/>
            <person name="Grigoriev I.V."/>
            <person name="Hibbett D.S."/>
        </authorList>
    </citation>
    <scope>NUCLEOTIDE SEQUENCE [LARGE SCALE GENOMIC DNA]</scope>
    <source>
        <strain evidence="1 2">DJM-731 SS1</strain>
    </source>
</reference>
<dbReference type="RefSeq" id="XP_040625360.1">
    <property type="nucleotide sequence ID" value="XM_040774402.1"/>
</dbReference>
<gene>
    <name evidence="1" type="ORF">DACRYDRAFT_36021</name>
</gene>
<dbReference type="Proteomes" id="UP000030653">
    <property type="component" value="Unassembled WGS sequence"/>
</dbReference>
<keyword evidence="2" id="KW-1185">Reference proteome</keyword>
<dbReference type="EMBL" id="JH795873">
    <property type="protein sequence ID" value="EJT98462.1"/>
    <property type="molecule type" value="Genomic_DNA"/>
</dbReference>
<dbReference type="HOGENOM" id="CLU_003921_8_2_1"/>